<dbReference type="Pfam" id="PF04290">
    <property type="entry name" value="DctQ"/>
    <property type="match status" value="1"/>
</dbReference>
<reference evidence="10" key="1">
    <citation type="submission" date="2018-06" db="EMBL/GenBank/DDBJ databases">
        <authorList>
            <person name="Zhirakovskaya E."/>
        </authorList>
    </citation>
    <scope>NUCLEOTIDE SEQUENCE</scope>
</reference>
<evidence type="ECO:0000256" key="6">
    <source>
        <dbReference type="ARBA" id="ARBA00022989"/>
    </source>
</evidence>
<evidence type="ECO:0000256" key="7">
    <source>
        <dbReference type="ARBA" id="ARBA00023136"/>
    </source>
</evidence>
<dbReference type="AlphaFoldDB" id="A0A3B0SJ71"/>
<sequence>MPENQMTRIERFIDCLYRFEKAVALLAFAVMTLVIVIIADVISRKVMGTGIAGAPRIAVYAMIIAALIGFGLASHKGRHLRPRFADNWLPESWQGAVARLQQILMAAFCLTVAIVAVRVVYDTYLLQETSRMLRIAIWPMQTVMPLAFLIGAVRHMLYALYPEIRPDEGKLS</sequence>
<evidence type="ECO:0000256" key="3">
    <source>
        <dbReference type="ARBA" id="ARBA00022475"/>
    </source>
</evidence>
<dbReference type="PANTHER" id="PTHR35011">
    <property type="entry name" value="2,3-DIKETO-L-GULONATE TRAP TRANSPORTER SMALL PERMEASE PROTEIN YIAM"/>
    <property type="match status" value="1"/>
</dbReference>
<name>A0A3B0SJ71_9ZZZZ</name>
<evidence type="ECO:0000259" key="9">
    <source>
        <dbReference type="Pfam" id="PF04290"/>
    </source>
</evidence>
<evidence type="ECO:0000256" key="2">
    <source>
        <dbReference type="ARBA" id="ARBA00022448"/>
    </source>
</evidence>
<accession>A0A3B0SJ71</accession>
<evidence type="ECO:0000256" key="8">
    <source>
        <dbReference type="SAM" id="Phobius"/>
    </source>
</evidence>
<dbReference type="GO" id="GO:0005886">
    <property type="term" value="C:plasma membrane"/>
    <property type="evidence" value="ECO:0007669"/>
    <property type="project" value="UniProtKB-SubCell"/>
</dbReference>
<feature type="transmembrane region" description="Helical" evidence="8">
    <location>
        <begin position="54"/>
        <end position="73"/>
    </location>
</feature>
<keyword evidence="4" id="KW-0997">Cell inner membrane</keyword>
<keyword evidence="5 8" id="KW-0812">Transmembrane</keyword>
<gene>
    <name evidence="10" type="ORF">MNBD_ALPHA01-1388</name>
</gene>
<dbReference type="EMBL" id="UOEJ01000191">
    <property type="protein sequence ID" value="VAW04450.1"/>
    <property type="molecule type" value="Genomic_DNA"/>
</dbReference>
<keyword evidence="2" id="KW-0813">Transport</keyword>
<organism evidence="10">
    <name type="scientific">hydrothermal vent metagenome</name>
    <dbReference type="NCBI Taxonomy" id="652676"/>
    <lineage>
        <taxon>unclassified sequences</taxon>
        <taxon>metagenomes</taxon>
        <taxon>ecological metagenomes</taxon>
    </lineage>
</organism>
<evidence type="ECO:0000256" key="5">
    <source>
        <dbReference type="ARBA" id="ARBA00022692"/>
    </source>
</evidence>
<evidence type="ECO:0000256" key="1">
    <source>
        <dbReference type="ARBA" id="ARBA00004429"/>
    </source>
</evidence>
<evidence type="ECO:0000313" key="10">
    <source>
        <dbReference type="EMBL" id="VAW04450.1"/>
    </source>
</evidence>
<keyword evidence="3" id="KW-1003">Cell membrane</keyword>
<feature type="transmembrane region" description="Helical" evidence="8">
    <location>
        <begin position="141"/>
        <end position="161"/>
    </location>
</feature>
<feature type="transmembrane region" description="Helical" evidence="8">
    <location>
        <begin position="103"/>
        <end position="121"/>
    </location>
</feature>
<comment type="subcellular location">
    <subcellularLocation>
        <location evidence="1">Cell inner membrane</location>
        <topology evidence="1">Multi-pass membrane protein</topology>
    </subcellularLocation>
</comment>
<evidence type="ECO:0000256" key="4">
    <source>
        <dbReference type="ARBA" id="ARBA00022519"/>
    </source>
</evidence>
<proteinExistence type="predicted"/>
<keyword evidence="7 8" id="KW-0472">Membrane</keyword>
<feature type="domain" description="Tripartite ATP-independent periplasmic transporters DctQ component" evidence="9">
    <location>
        <begin position="33"/>
        <end position="156"/>
    </location>
</feature>
<dbReference type="InterPro" id="IPR007387">
    <property type="entry name" value="TRAP_DctQ"/>
</dbReference>
<keyword evidence="6 8" id="KW-1133">Transmembrane helix</keyword>
<feature type="transmembrane region" description="Helical" evidence="8">
    <location>
        <begin position="21"/>
        <end position="42"/>
    </location>
</feature>
<protein>
    <recommendedName>
        <fullName evidence="9">Tripartite ATP-independent periplasmic transporters DctQ component domain-containing protein</fullName>
    </recommendedName>
</protein>
<dbReference type="InterPro" id="IPR055348">
    <property type="entry name" value="DctQ"/>
</dbReference>